<evidence type="ECO:0000256" key="8">
    <source>
        <dbReference type="ARBA" id="ARBA00023004"/>
    </source>
</evidence>
<evidence type="ECO:0000313" key="13">
    <source>
        <dbReference type="Proteomes" id="UP000643810"/>
    </source>
</evidence>
<dbReference type="PANTHER" id="PTHR30352">
    <property type="entry name" value="PYRUVATE FORMATE-LYASE-ACTIVATING ENZYME"/>
    <property type="match status" value="1"/>
</dbReference>
<comment type="catalytic activity">
    <reaction evidence="10">
        <text>glycyl-[formate C-acetyltransferase] + reduced [flavodoxin] + S-adenosyl-L-methionine = glycin-2-yl radical-[formate C-acetyltransferase] + semiquinone [flavodoxin] + 5'-deoxyadenosine + L-methionine + H(+)</text>
        <dbReference type="Rhea" id="RHEA:19225"/>
        <dbReference type="Rhea" id="RHEA-COMP:10622"/>
        <dbReference type="Rhea" id="RHEA-COMP:12190"/>
        <dbReference type="Rhea" id="RHEA-COMP:12191"/>
        <dbReference type="Rhea" id="RHEA-COMP:14480"/>
        <dbReference type="ChEBI" id="CHEBI:15378"/>
        <dbReference type="ChEBI" id="CHEBI:17319"/>
        <dbReference type="ChEBI" id="CHEBI:29947"/>
        <dbReference type="ChEBI" id="CHEBI:32722"/>
        <dbReference type="ChEBI" id="CHEBI:57618"/>
        <dbReference type="ChEBI" id="CHEBI:57844"/>
        <dbReference type="ChEBI" id="CHEBI:59789"/>
        <dbReference type="ChEBI" id="CHEBI:140311"/>
        <dbReference type="EC" id="1.97.1.4"/>
    </reaction>
</comment>
<dbReference type="InterPro" id="IPR007197">
    <property type="entry name" value="rSAM"/>
</dbReference>
<accession>A0ABR7GDV3</accession>
<dbReference type="Pfam" id="PF04055">
    <property type="entry name" value="Radical_SAM"/>
    <property type="match status" value="1"/>
</dbReference>
<comment type="function">
    <text evidence="1 10">Activation of pyruvate formate-lyase under anaerobic conditions by generation of an organic free radical, using S-adenosylmethionine and reduced flavodoxin as cosubstrates to produce 5'-deoxy-adenosine.</text>
</comment>
<evidence type="ECO:0000256" key="5">
    <source>
        <dbReference type="ARBA" id="ARBA00022691"/>
    </source>
</evidence>
<keyword evidence="4 10" id="KW-0004">4Fe-4S</keyword>
<keyword evidence="13" id="KW-1185">Reference proteome</keyword>
<dbReference type="PROSITE" id="PS01087">
    <property type="entry name" value="RADICAL_ACTIVATING"/>
    <property type="match status" value="1"/>
</dbReference>
<dbReference type="PROSITE" id="PS51918">
    <property type="entry name" value="RADICAL_SAM"/>
    <property type="match status" value="1"/>
</dbReference>
<dbReference type="NCBIfam" id="TIGR02493">
    <property type="entry name" value="PFLA"/>
    <property type="match status" value="1"/>
</dbReference>
<evidence type="ECO:0000313" key="12">
    <source>
        <dbReference type="EMBL" id="MBC5685609.1"/>
    </source>
</evidence>
<proteinExistence type="inferred from homology"/>
<keyword evidence="6 10" id="KW-0479">Metal-binding</keyword>
<keyword evidence="9 10" id="KW-0411">Iron-sulfur</keyword>
<dbReference type="InterPro" id="IPR001989">
    <property type="entry name" value="Radical_activat_CS"/>
</dbReference>
<dbReference type="EMBL" id="JACOPG010000001">
    <property type="protein sequence ID" value="MBC5685609.1"/>
    <property type="molecule type" value="Genomic_DNA"/>
</dbReference>
<evidence type="ECO:0000256" key="6">
    <source>
        <dbReference type="ARBA" id="ARBA00022723"/>
    </source>
</evidence>
<name>A0ABR7GDV3_9FIRM</name>
<comment type="cofactor">
    <cofactor evidence="10">
        <name>[4Fe-4S] cluster</name>
        <dbReference type="ChEBI" id="CHEBI:49883"/>
    </cofactor>
    <text evidence="10">Binds 1 [4Fe-4S] cluster. The cluster is coordinated with 3 cysteines and an exchangeable S-adenosyl-L-methionine.</text>
</comment>
<keyword evidence="8 10" id="KW-0408">Iron</keyword>
<evidence type="ECO:0000256" key="2">
    <source>
        <dbReference type="ARBA" id="ARBA00009777"/>
    </source>
</evidence>
<evidence type="ECO:0000256" key="10">
    <source>
        <dbReference type="RuleBase" id="RU362053"/>
    </source>
</evidence>
<comment type="similarity">
    <text evidence="2 10">Belongs to the organic radical-activating enzymes family.</text>
</comment>
<dbReference type="Proteomes" id="UP000643810">
    <property type="component" value="Unassembled WGS sequence"/>
</dbReference>
<dbReference type="InterPro" id="IPR012839">
    <property type="entry name" value="Organic_radical_activase"/>
</dbReference>
<keyword evidence="12" id="KW-0456">Lyase</keyword>
<comment type="subcellular location">
    <subcellularLocation>
        <location evidence="10">Cytoplasm</location>
    </subcellularLocation>
</comment>
<evidence type="ECO:0000259" key="11">
    <source>
        <dbReference type="PROSITE" id="PS51918"/>
    </source>
</evidence>
<sequence length="254" mass="28812">MEKEILGNIHSVESFGSADGPGVRYIVFLKGCQMRCKYCHNPDTWAKACGSMDAPKEGENWQRAKDVLEKAKRYKAYWKKNGGITVSGGEALLQIDFLLELFTLAKKEGIHTCLDTSGNPFTTEEPFFSKFEKLMEVTDLVMLDIKEMDAKRHRELTGQDNANILEMARYLSDHGKVMWIRHVLVPGVTDQEEDLLALRDFVASLKTVDRVEILPYHTLGVFKWKELGLSYGLEDAEPPTKEQLERAKKLLGIA</sequence>
<dbReference type="Gene3D" id="3.20.20.70">
    <property type="entry name" value="Aldolase class I"/>
    <property type="match status" value="1"/>
</dbReference>
<dbReference type="RefSeq" id="WP_186853861.1">
    <property type="nucleotide sequence ID" value="NZ_JACOPG010000001.1"/>
</dbReference>
<organism evidence="12 13">
    <name type="scientific">Roseburia lenta</name>
    <dbReference type="NCBI Taxonomy" id="2763061"/>
    <lineage>
        <taxon>Bacteria</taxon>
        <taxon>Bacillati</taxon>
        <taxon>Bacillota</taxon>
        <taxon>Clostridia</taxon>
        <taxon>Lachnospirales</taxon>
        <taxon>Lachnospiraceae</taxon>
        <taxon>Roseburia</taxon>
    </lineage>
</organism>
<evidence type="ECO:0000256" key="4">
    <source>
        <dbReference type="ARBA" id="ARBA00022485"/>
    </source>
</evidence>
<keyword evidence="12" id="KW-0670">Pyruvate</keyword>
<evidence type="ECO:0000256" key="1">
    <source>
        <dbReference type="ARBA" id="ARBA00003141"/>
    </source>
</evidence>
<keyword evidence="5 10" id="KW-0949">S-adenosyl-L-methionine</keyword>
<dbReference type="GO" id="GO:0016829">
    <property type="term" value="F:lyase activity"/>
    <property type="evidence" value="ECO:0007669"/>
    <property type="project" value="UniProtKB-KW"/>
</dbReference>
<dbReference type="GO" id="GO:0043365">
    <property type="term" value="F:[formate-C-acetyltransferase]-activating enzyme activity"/>
    <property type="evidence" value="ECO:0007669"/>
    <property type="project" value="UniProtKB-EC"/>
</dbReference>
<dbReference type="PANTHER" id="PTHR30352:SF5">
    <property type="entry name" value="PYRUVATE FORMATE-LYASE 1-ACTIVATING ENZYME"/>
    <property type="match status" value="1"/>
</dbReference>
<evidence type="ECO:0000256" key="3">
    <source>
        <dbReference type="ARBA" id="ARBA00021356"/>
    </source>
</evidence>
<gene>
    <name evidence="12" type="primary">pflA</name>
    <name evidence="12" type="ORF">H8R94_03090</name>
</gene>
<feature type="domain" description="Radical SAM core" evidence="11">
    <location>
        <begin position="18"/>
        <end position="254"/>
    </location>
</feature>
<reference evidence="12 13" key="1">
    <citation type="submission" date="2020-08" db="EMBL/GenBank/DDBJ databases">
        <title>Genome public.</title>
        <authorList>
            <person name="Liu C."/>
            <person name="Sun Q."/>
        </authorList>
    </citation>
    <scope>NUCLEOTIDE SEQUENCE [LARGE SCALE GENOMIC DNA]</scope>
    <source>
        <strain evidence="12 13">NSJ-9</strain>
    </source>
</reference>
<dbReference type="SFLD" id="SFLDG01066">
    <property type="entry name" value="organic_radical-activating_enz"/>
    <property type="match status" value="1"/>
</dbReference>
<dbReference type="InterPro" id="IPR034457">
    <property type="entry name" value="Organic_radical-activating"/>
</dbReference>
<dbReference type="EC" id="1.97.1.4" evidence="10"/>
<protein>
    <recommendedName>
        <fullName evidence="3 10">Pyruvate formate-lyase-activating enzyme</fullName>
        <ecNumber evidence="10">1.97.1.4</ecNumber>
    </recommendedName>
</protein>
<keyword evidence="10" id="KW-0963">Cytoplasm</keyword>
<evidence type="ECO:0000256" key="7">
    <source>
        <dbReference type="ARBA" id="ARBA00023002"/>
    </source>
</evidence>
<dbReference type="InterPro" id="IPR058240">
    <property type="entry name" value="rSAM_sf"/>
</dbReference>
<dbReference type="InterPro" id="IPR013785">
    <property type="entry name" value="Aldolase_TIM"/>
</dbReference>
<dbReference type="InterPro" id="IPR012838">
    <property type="entry name" value="PFL1_activating"/>
</dbReference>
<evidence type="ECO:0000256" key="9">
    <source>
        <dbReference type="ARBA" id="ARBA00023014"/>
    </source>
</evidence>
<keyword evidence="7 10" id="KW-0560">Oxidoreductase</keyword>
<dbReference type="PIRSF" id="PIRSF000371">
    <property type="entry name" value="PFL_act_enz"/>
    <property type="match status" value="1"/>
</dbReference>
<dbReference type="SUPFAM" id="SSF102114">
    <property type="entry name" value="Radical SAM enzymes"/>
    <property type="match status" value="1"/>
</dbReference>
<dbReference type="CDD" id="cd01335">
    <property type="entry name" value="Radical_SAM"/>
    <property type="match status" value="1"/>
</dbReference>
<dbReference type="SFLD" id="SFLDS00029">
    <property type="entry name" value="Radical_SAM"/>
    <property type="match status" value="1"/>
</dbReference>
<comment type="caution">
    <text evidence="12">The sequence shown here is derived from an EMBL/GenBank/DDBJ whole genome shotgun (WGS) entry which is preliminary data.</text>
</comment>